<reference evidence="5" key="1">
    <citation type="submission" date="2023-02" db="EMBL/GenBank/DDBJ databases">
        <title>The sequence of Aeromonas hydrophila K533.</title>
        <authorList>
            <person name="Luo X."/>
        </authorList>
    </citation>
    <scope>NUCLEOTIDE SEQUENCE</scope>
    <source>
        <strain evidence="5">K533</strain>
    </source>
</reference>
<organism evidence="5 6">
    <name type="scientific">Aeromonas hydrophila</name>
    <dbReference type="NCBI Taxonomy" id="644"/>
    <lineage>
        <taxon>Bacteria</taxon>
        <taxon>Pseudomonadati</taxon>
        <taxon>Pseudomonadota</taxon>
        <taxon>Gammaproteobacteria</taxon>
        <taxon>Aeromonadales</taxon>
        <taxon>Aeromonadaceae</taxon>
        <taxon>Aeromonas</taxon>
    </lineage>
</organism>
<gene>
    <name evidence="5" type="ORF">PY771_21195</name>
</gene>
<keyword evidence="3 5" id="KW-0808">Transferase</keyword>
<dbReference type="Pfam" id="PF00535">
    <property type="entry name" value="Glycos_transf_2"/>
    <property type="match status" value="1"/>
</dbReference>
<proteinExistence type="inferred from homology"/>
<feature type="domain" description="Glycosyltransferase 2-like" evidence="4">
    <location>
        <begin position="7"/>
        <end position="146"/>
    </location>
</feature>
<dbReference type="GO" id="GO:0016757">
    <property type="term" value="F:glycosyltransferase activity"/>
    <property type="evidence" value="ECO:0007669"/>
    <property type="project" value="UniProtKB-KW"/>
</dbReference>
<evidence type="ECO:0000256" key="3">
    <source>
        <dbReference type="ARBA" id="ARBA00022679"/>
    </source>
</evidence>
<sequence length="324" mass="37530">MTKPLLSVLMPVYNCAEYIEEALASIQAQTFTDFEVLVIDDGCSDETPAIVRRIACHDQRIKIISRENRGIVDSLNEGVALAQGRWLARMDGDDICEPHRFSCQLAFLNAHPEVDIVGSWVQLFGARSEIWHHRREDTFIKFMLLFRSSGFSHSSIMGKIEFFQNFAYDKKYEDVEDTELWSRMALCSGVKFANIPEVLVHYRVHDAQVSKIKRTRQMILYRQIMSKYMLTLGVADIDIEAHEWCCDLRSDLSDVELERIYLWLEKLSSSIRADWKDDFGVISERWARLCALNGHANKKDGLFGFRPVTWLYKTLPVLNYNKQG</sequence>
<dbReference type="EMBL" id="CP118942">
    <property type="protein sequence ID" value="WEE26105.1"/>
    <property type="molecule type" value="Genomic_DNA"/>
</dbReference>
<evidence type="ECO:0000313" key="6">
    <source>
        <dbReference type="Proteomes" id="UP001214666"/>
    </source>
</evidence>
<dbReference type="InterPro" id="IPR029044">
    <property type="entry name" value="Nucleotide-diphossugar_trans"/>
</dbReference>
<dbReference type="SUPFAM" id="SSF53448">
    <property type="entry name" value="Nucleotide-diphospho-sugar transferases"/>
    <property type="match status" value="1"/>
</dbReference>
<accession>A0AAX3P7J2</accession>
<dbReference type="RefSeq" id="WP_143238962.1">
    <property type="nucleotide sequence ID" value="NZ_AP023398.1"/>
</dbReference>
<dbReference type="PANTHER" id="PTHR43685:SF5">
    <property type="entry name" value="GLYCOSYLTRANSFERASE EPSE-RELATED"/>
    <property type="match status" value="1"/>
</dbReference>
<evidence type="ECO:0000259" key="4">
    <source>
        <dbReference type="Pfam" id="PF00535"/>
    </source>
</evidence>
<name>A0AAX3P7J2_AERHY</name>
<dbReference type="AlphaFoldDB" id="A0AAX3P7J2"/>
<evidence type="ECO:0000256" key="1">
    <source>
        <dbReference type="ARBA" id="ARBA00006739"/>
    </source>
</evidence>
<dbReference type="Proteomes" id="UP001214666">
    <property type="component" value="Chromosome"/>
</dbReference>
<evidence type="ECO:0000256" key="2">
    <source>
        <dbReference type="ARBA" id="ARBA00022676"/>
    </source>
</evidence>
<dbReference type="PANTHER" id="PTHR43685">
    <property type="entry name" value="GLYCOSYLTRANSFERASE"/>
    <property type="match status" value="1"/>
</dbReference>
<dbReference type="EC" id="2.4.-.-" evidence="5"/>
<keyword evidence="2 5" id="KW-0328">Glycosyltransferase</keyword>
<protein>
    <submittedName>
        <fullName evidence="5">Glycosyltransferase</fullName>
        <ecNumber evidence="5">2.4.-.-</ecNumber>
    </submittedName>
</protein>
<evidence type="ECO:0000313" key="5">
    <source>
        <dbReference type="EMBL" id="WEE26105.1"/>
    </source>
</evidence>
<dbReference type="InterPro" id="IPR050834">
    <property type="entry name" value="Glycosyltransf_2"/>
</dbReference>
<dbReference type="Gene3D" id="3.90.550.10">
    <property type="entry name" value="Spore Coat Polysaccharide Biosynthesis Protein SpsA, Chain A"/>
    <property type="match status" value="1"/>
</dbReference>
<comment type="similarity">
    <text evidence="1">Belongs to the glycosyltransferase 2 family.</text>
</comment>
<dbReference type="InterPro" id="IPR001173">
    <property type="entry name" value="Glyco_trans_2-like"/>
</dbReference>